<dbReference type="Proteomes" id="UP000289738">
    <property type="component" value="Chromosome A05"/>
</dbReference>
<evidence type="ECO:0000313" key="2">
    <source>
        <dbReference type="Proteomes" id="UP000289738"/>
    </source>
</evidence>
<keyword evidence="2" id="KW-1185">Reference proteome</keyword>
<accession>A0A445D1W7</accession>
<dbReference type="AlphaFoldDB" id="A0A445D1W7"/>
<reference evidence="1 2" key="1">
    <citation type="submission" date="2019-01" db="EMBL/GenBank/DDBJ databases">
        <title>Sequencing of cultivated peanut Arachis hypogaea provides insights into genome evolution and oil improvement.</title>
        <authorList>
            <person name="Chen X."/>
        </authorList>
    </citation>
    <scope>NUCLEOTIDE SEQUENCE [LARGE SCALE GENOMIC DNA]</scope>
    <source>
        <strain evidence="2">cv. Fuhuasheng</strain>
        <tissue evidence="1">Leaves</tissue>
    </source>
</reference>
<dbReference type="EMBL" id="SDMP01000005">
    <property type="protein sequence ID" value="RYR57199.1"/>
    <property type="molecule type" value="Genomic_DNA"/>
</dbReference>
<evidence type="ECO:0000313" key="1">
    <source>
        <dbReference type="EMBL" id="RYR57199.1"/>
    </source>
</evidence>
<comment type="caution">
    <text evidence="1">The sequence shown here is derived from an EMBL/GenBank/DDBJ whole genome shotgun (WGS) entry which is preliminary data.</text>
</comment>
<gene>
    <name evidence="1" type="ORF">Ahy_A05g022937</name>
</gene>
<proteinExistence type="predicted"/>
<organism evidence="1 2">
    <name type="scientific">Arachis hypogaea</name>
    <name type="common">Peanut</name>
    <dbReference type="NCBI Taxonomy" id="3818"/>
    <lineage>
        <taxon>Eukaryota</taxon>
        <taxon>Viridiplantae</taxon>
        <taxon>Streptophyta</taxon>
        <taxon>Embryophyta</taxon>
        <taxon>Tracheophyta</taxon>
        <taxon>Spermatophyta</taxon>
        <taxon>Magnoliopsida</taxon>
        <taxon>eudicotyledons</taxon>
        <taxon>Gunneridae</taxon>
        <taxon>Pentapetalae</taxon>
        <taxon>rosids</taxon>
        <taxon>fabids</taxon>
        <taxon>Fabales</taxon>
        <taxon>Fabaceae</taxon>
        <taxon>Papilionoideae</taxon>
        <taxon>50 kb inversion clade</taxon>
        <taxon>dalbergioids sensu lato</taxon>
        <taxon>Dalbergieae</taxon>
        <taxon>Pterocarpus clade</taxon>
        <taxon>Arachis</taxon>
    </lineage>
</organism>
<protein>
    <recommendedName>
        <fullName evidence="3">SWIM-type domain-containing protein</fullName>
    </recommendedName>
</protein>
<evidence type="ECO:0008006" key="3">
    <source>
        <dbReference type="Google" id="ProtNLM"/>
    </source>
</evidence>
<name>A0A445D1W7_ARAHY</name>
<sequence>MEELEPFKSWSQGSFCVQLSTGTCDYSLFQSLHFPCRHALPAYATASVKWGTYVHLMYRQEAVFKVHEVQFLRILDEKLWPEWFGIRLRPNPSMCRKATGRPVFPRFHNEMDEGERQEKRCGLCRQTGHTRRVCPN</sequence>